<dbReference type="CDD" id="cd05271">
    <property type="entry name" value="NDUFA9_like_SDR_a"/>
    <property type="match status" value="1"/>
</dbReference>
<feature type="domain" description="NAD(P)-binding" evidence="1">
    <location>
        <begin position="7"/>
        <end position="151"/>
    </location>
</feature>
<dbReference type="Gene3D" id="3.40.50.720">
    <property type="entry name" value="NAD(P)-binding Rossmann-like Domain"/>
    <property type="match status" value="1"/>
</dbReference>
<protein>
    <submittedName>
        <fullName evidence="2">Complex I NDUFA9 subunit family protein</fullName>
    </submittedName>
</protein>
<dbReference type="InterPro" id="IPR036291">
    <property type="entry name" value="NAD(P)-bd_dom_sf"/>
</dbReference>
<dbReference type="EMBL" id="DTGR01000056">
    <property type="protein sequence ID" value="HHS28800.1"/>
    <property type="molecule type" value="Genomic_DNA"/>
</dbReference>
<evidence type="ECO:0000259" key="1">
    <source>
        <dbReference type="Pfam" id="PF13460"/>
    </source>
</evidence>
<reference evidence="2" key="1">
    <citation type="journal article" date="2020" name="mSystems">
        <title>Genome- and Community-Level Interaction Insights into Carbon Utilization and Element Cycling Functions of Hydrothermarchaeota in Hydrothermal Sediment.</title>
        <authorList>
            <person name="Zhou Z."/>
            <person name="Liu Y."/>
            <person name="Xu W."/>
            <person name="Pan J."/>
            <person name="Luo Z.H."/>
            <person name="Li M."/>
        </authorList>
    </citation>
    <scope>NUCLEOTIDE SEQUENCE [LARGE SCALE GENOMIC DNA]</scope>
    <source>
        <strain evidence="2">SpSt-767</strain>
    </source>
</reference>
<proteinExistence type="predicted"/>
<dbReference type="SUPFAM" id="SSF51735">
    <property type="entry name" value="NAD(P)-binding Rossmann-fold domains"/>
    <property type="match status" value="1"/>
</dbReference>
<comment type="caution">
    <text evidence="2">The sequence shown here is derived from an EMBL/GenBank/DDBJ whole genome shotgun (WGS) entry which is preliminary data.</text>
</comment>
<evidence type="ECO:0000313" key="2">
    <source>
        <dbReference type="EMBL" id="HHS28800.1"/>
    </source>
</evidence>
<name>A0A7V6A280_9BACT</name>
<dbReference type="GO" id="GO:0044877">
    <property type="term" value="F:protein-containing complex binding"/>
    <property type="evidence" value="ECO:0007669"/>
    <property type="project" value="TreeGrafter"/>
</dbReference>
<accession>A0A7V6A280</accession>
<organism evidence="2">
    <name type="scientific">Desulfobacca acetoxidans</name>
    <dbReference type="NCBI Taxonomy" id="60893"/>
    <lineage>
        <taxon>Bacteria</taxon>
        <taxon>Pseudomonadati</taxon>
        <taxon>Thermodesulfobacteriota</taxon>
        <taxon>Desulfobaccia</taxon>
        <taxon>Desulfobaccales</taxon>
        <taxon>Desulfobaccaceae</taxon>
        <taxon>Desulfobacca</taxon>
    </lineage>
</organism>
<dbReference type="InterPro" id="IPR016040">
    <property type="entry name" value="NAD(P)-bd_dom"/>
</dbReference>
<dbReference type="InterPro" id="IPR051207">
    <property type="entry name" value="ComplexI_NDUFA9_subunit"/>
</dbReference>
<dbReference type="Pfam" id="PF13460">
    <property type="entry name" value="NAD_binding_10"/>
    <property type="match status" value="1"/>
</dbReference>
<dbReference type="PANTHER" id="PTHR12126">
    <property type="entry name" value="NADH-UBIQUINONE OXIDOREDUCTASE 39 KDA SUBUNIT-RELATED"/>
    <property type="match status" value="1"/>
</dbReference>
<dbReference type="AlphaFoldDB" id="A0A7V6A280"/>
<gene>
    <name evidence="2" type="ORF">ENV52_03750</name>
</gene>
<sequence length="300" mass="33615">MRVLVTGATGFVGREIVQELLLRGHEVRALVRRGSEKKLTPEKRVEIFPGDCLQPETLIPAAAGCAAVIHLVGIIREFPGRGVTFERLHVEATRHIVDAARAAGVRRYLHMSALGARPEPADPYHVTNFRADQYVTASGLTYTIFRPSVIYGPGDQSINLFVRQIQRLSFFPVIGDGQYQLQPVPVDTVARAFTLALELPQTENRIYDVGGPEPLTFDEIVDTIAAVVNRRVKKIHQPVWTMRWAAKLCGRFRWFPLSPGQLRMLLEGSTCDPTAFYQDFGLSPRPFREGLAAYLPVRRK</sequence>
<dbReference type="PANTHER" id="PTHR12126:SF11">
    <property type="entry name" value="NADH DEHYDROGENASE [UBIQUINONE] 1 ALPHA SUBCOMPLEX SUBUNIT 9, MITOCHONDRIAL"/>
    <property type="match status" value="1"/>
</dbReference>